<keyword evidence="4" id="KW-0863">Zinc-finger</keyword>
<evidence type="ECO:0000256" key="1">
    <source>
        <dbReference type="ARBA" id="ARBA00004167"/>
    </source>
</evidence>
<dbReference type="SMART" id="SM01328">
    <property type="entry name" value="zf-3CxxC"/>
    <property type="match status" value="1"/>
</dbReference>
<dbReference type="GO" id="GO:0008270">
    <property type="term" value="F:zinc ion binding"/>
    <property type="evidence" value="ECO:0007669"/>
    <property type="project" value="UniProtKB-KW"/>
</dbReference>
<evidence type="ECO:0000256" key="3">
    <source>
        <dbReference type="ARBA" id="ARBA00022723"/>
    </source>
</evidence>
<protein>
    <submittedName>
        <fullName evidence="10">Receptor-transporting protein 3</fullName>
    </submittedName>
</protein>
<evidence type="ECO:0000313" key="10">
    <source>
        <dbReference type="EMBL" id="KAG8521488.1"/>
    </source>
</evidence>
<keyword evidence="5" id="KW-0862">Zinc</keyword>
<keyword evidence="3" id="KW-0479">Metal-binding</keyword>
<gene>
    <name evidence="10" type="ORF">J0S82_005659</name>
</gene>
<dbReference type="GO" id="GO:0001580">
    <property type="term" value="P:detection of chemical stimulus involved in sensory perception of bitter taste"/>
    <property type="evidence" value="ECO:0007669"/>
    <property type="project" value="TreeGrafter"/>
</dbReference>
<evidence type="ECO:0000256" key="4">
    <source>
        <dbReference type="ARBA" id="ARBA00022771"/>
    </source>
</evidence>
<keyword evidence="7 8" id="KW-0472">Membrane</keyword>
<dbReference type="AlphaFoldDB" id="A0A8J6AIK8"/>
<comment type="subcellular location">
    <subcellularLocation>
        <location evidence="1">Membrane</location>
        <topology evidence="1">Single-pass membrane protein</topology>
    </subcellularLocation>
</comment>
<evidence type="ECO:0000256" key="5">
    <source>
        <dbReference type="ARBA" id="ARBA00022833"/>
    </source>
</evidence>
<dbReference type="GO" id="GO:0031849">
    <property type="term" value="F:olfactory receptor binding"/>
    <property type="evidence" value="ECO:0007669"/>
    <property type="project" value="TreeGrafter"/>
</dbReference>
<dbReference type="OrthoDB" id="8121437at2759"/>
<feature type="domain" description="3CxxC-type" evidence="9">
    <location>
        <begin position="48"/>
        <end position="159"/>
    </location>
</feature>
<sequence length="285" mass="32335">MGQDMEEWEQEFQELIQEVKPGHWWTLTQDQCLLPDNLKPGWKQYQQHSFARFQCSLCSRKWASAHVHILFHMHRSEGDFRGQVKMRAFAQRCRKCSQPPFEAPEFTEENVSRILRNLVFHILKKCYKEGFKLMEVPIIKEVSLEGPHDSHNCEACLQGLCAESSFGLVKESPGSPLPPRSSLSWGATPQKLFPTSSHPIVETEKKEVRLPSPQLSGPTQAVSVPTLWSPSANTSHQEANTSWEESSFHTAQNCVGRRSRLCCCVLLVIIVIVIIVAVTLSLTIL</sequence>
<keyword evidence="2 8" id="KW-0812">Transmembrane</keyword>
<dbReference type="InterPro" id="IPR026096">
    <property type="entry name" value="R-trans_p"/>
</dbReference>
<dbReference type="PANTHER" id="PTHR14402:SF9">
    <property type="entry name" value="RECEPTOR-TRANSPORTING PROTEIN 3"/>
    <property type="match status" value="1"/>
</dbReference>
<name>A0A8J6AIK8_GALPY</name>
<feature type="transmembrane region" description="Helical" evidence="8">
    <location>
        <begin position="261"/>
        <end position="284"/>
    </location>
</feature>
<organism evidence="10 11">
    <name type="scientific">Galemys pyrenaicus</name>
    <name type="common">Iberian desman</name>
    <name type="synonym">Pyrenean desman</name>
    <dbReference type="NCBI Taxonomy" id="202257"/>
    <lineage>
        <taxon>Eukaryota</taxon>
        <taxon>Metazoa</taxon>
        <taxon>Chordata</taxon>
        <taxon>Craniata</taxon>
        <taxon>Vertebrata</taxon>
        <taxon>Euteleostomi</taxon>
        <taxon>Mammalia</taxon>
        <taxon>Eutheria</taxon>
        <taxon>Laurasiatheria</taxon>
        <taxon>Eulipotyphla</taxon>
        <taxon>Talpidae</taxon>
        <taxon>Galemys</taxon>
    </lineage>
</organism>
<evidence type="ECO:0000256" key="7">
    <source>
        <dbReference type="ARBA" id="ARBA00023136"/>
    </source>
</evidence>
<dbReference type="GO" id="GO:0006612">
    <property type="term" value="P:protein targeting to membrane"/>
    <property type="evidence" value="ECO:0007669"/>
    <property type="project" value="TreeGrafter"/>
</dbReference>
<evidence type="ECO:0000313" key="11">
    <source>
        <dbReference type="Proteomes" id="UP000700334"/>
    </source>
</evidence>
<dbReference type="PANTHER" id="PTHR14402">
    <property type="entry name" value="RECEPTOR TRANSPORTING PROTEIN"/>
    <property type="match status" value="1"/>
</dbReference>
<keyword evidence="6 8" id="KW-1133">Transmembrane helix</keyword>
<proteinExistence type="predicted"/>
<evidence type="ECO:0000259" key="9">
    <source>
        <dbReference type="SMART" id="SM01328"/>
    </source>
</evidence>
<evidence type="ECO:0000256" key="8">
    <source>
        <dbReference type="SAM" id="Phobius"/>
    </source>
</evidence>
<keyword evidence="10" id="KW-0675">Receptor</keyword>
<dbReference type="Pfam" id="PF13695">
    <property type="entry name" value="Zn_ribbon_3CxxC"/>
    <property type="match status" value="1"/>
</dbReference>
<dbReference type="GO" id="GO:0051205">
    <property type="term" value="P:protein insertion into membrane"/>
    <property type="evidence" value="ECO:0007669"/>
    <property type="project" value="TreeGrafter"/>
</dbReference>
<dbReference type="EMBL" id="JAGFMF010011466">
    <property type="protein sequence ID" value="KAG8521488.1"/>
    <property type="molecule type" value="Genomic_DNA"/>
</dbReference>
<dbReference type="GO" id="GO:0005737">
    <property type="term" value="C:cytoplasm"/>
    <property type="evidence" value="ECO:0007669"/>
    <property type="project" value="TreeGrafter"/>
</dbReference>
<accession>A0A8J6AIK8</accession>
<evidence type="ECO:0000256" key="2">
    <source>
        <dbReference type="ARBA" id="ARBA00022692"/>
    </source>
</evidence>
<evidence type="ECO:0000256" key="6">
    <source>
        <dbReference type="ARBA" id="ARBA00022989"/>
    </source>
</evidence>
<dbReference type="InterPro" id="IPR027377">
    <property type="entry name" value="ZAR1/RTP1-5-like_Znf-3CxxC"/>
</dbReference>
<dbReference type="GO" id="GO:0016020">
    <property type="term" value="C:membrane"/>
    <property type="evidence" value="ECO:0007669"/>
    <property type="project" value="UniProtKB-SubCell"/>
</dbReference>
<keyword evidence="11" id="KW-1185">Reference proteome</keyword>
<dbReference type="Proteomes" id="UP000700334">
    <property type="component" value="Unassembled WGS sequence"/>
</dbReference>
<comment type="caution">
    <text evidence="10">The sequence shown here is derived from an EMBL/GenBank/DDBJ whole genome shotgun (WGS) entry which is preliminary data.</text>
</comment>
<reference evidence="10" key="1">
    <citation type="journal article" date="2021" name="Evol. Appl.">
        <title>The genome of the Pyrenean desman and the effects of bottlenecks and inbreeding on the genomic landscape of an endangered species.</title>
        <authorList>
            <person name="Escoda L."/>
            <person name="Castresana J."/>
        </authorList>
    </citation>
    <scope>NUCLEOTIDE SEQUENCE</scope>
    <source>
        <strain evidence="10">IBE-C5619</strain>
    </source>
</reference>